<gene>
    <name evidence="1" type="ORF">FJY75_02735</name>
</gene>
<dbReference type="EMBL" id="VGIY01000038">
    <property type="protein sequence ID" value="MBM3316746.1"/>
    <property type="molecule type" value="Genomic_DNA"/>
</dbReference>
<proteinExistence type="predicted"/>
<sequence length="131" mass="15073">MQTTPEYTQDSPVLSLTVGEFRDLVARAARGDEEPLAELGDRWRGGTLVLRPSKPGLQEKEIAVEDFFHKIVMIRDRLRVLEQKINCHPRLDDADKVEMQQYVTRIYGTLTTFNVLFRHREEQFRGSGGLA</sequence>
<reference evidence="1" key="1">
    <citation type="submission" date="2019-03" db="EMBL/GenBank/DDBJ databases">
        <title>Lake Tanganyika Metagenome-Assembled Genomes (MAGs).</title>
        <authorList>
            <person name="Tran P."/>
        </authorList>
    </citation>
    <scope>NUCLEOTIDE SEQUENCE</scope>
    <source>
        <strain evidence="1">M_DeepCast_400m_m2_100</strain>
    </source>
</reference>
<accession>A0A937X6U6</accession>
<name>A0A937X6U6_UNCEI</name>
<dbReference type="Proteomes" id="UP000748308">
    <property type="component" value="Unassembled WGS sequence"/>
</dbReference>
<protein>
    <submittedName>
        <fullName evidence="1">Uncharacterized protein</fullName>
    </submittedName>
</protein>
<evidence type="ECO:0000313" key="1">
    <source>
        <dbReference type="EMBL" id="MBM3316746.1"/>
    </source>
</evidence>
<comment type="caution">
    <text evidence="1">The sequence shown here is derived from an EMBL/GenBank/DDBJ whole genome shotgun (WGS) entry which is preliminary data.</text>
</comment>
<dbReference type="AlphaFoldDB" id="A0A937X6U6"/>
<organism evidence="1 2">
    <name type="scientific">Eiseniibacteriota bacterium</name>
    <dbReference type="NCBI Taxonomy" id="2212470"/>
    <lineage>
        <taxon>Bacteria</taxon>
        <taxon>Candidatus Eiseniibacteriota</taxon>
    </lineage>
</organism>
<evidence type="ECO:0000313" key="2">
    <source>
        <dbReference type="Proteomes" id="UP000748308"/>
    </source>
</evidence>